<dbReference type="CDD" id="cd21608">
    <property type="entry name" value="RRM2_NsCP33_like"/>
    <property type="match status" value="1"/>
</dbReference>
<feature type="domain" description="RRM" evidence="3">
    <location>
        <begin position="3"/>
        <end position="81"/>
    </location>
</feature>
<organism evidence="4 5">
    <name type="scientific">Candidatus Zambryskibacteria bacterium RIFCSPHIGHO2_01_FULL_49_18</name>
    <dbReference type="NCBI Taxonomy" id="1802740"/>
    <lineage>
        <taxon>Bacteria</taxon>
        <taxon>Candidatus Zambryskiibacteriota</taxon>
    </lineage>
</organism>
<dbReference type="InterPro" id="IPR048289">
    <property type="entry name" value="RRM2_NsCP33-like"/>
</dbReference>
<dbReference type="Pfam" id="PF00076">
    <property type="entry name" value="RRM_1"/>
    <property type="match status" value="1"/>
</dbReference>
<evidence type="ECO:0000313" key="5">
    <source>
        <dbReference type="Proteomes" id="UP000178612"/>
    </source>
</evidence>
<comment type="caution">
    <text evidence="4">The sequence shown here is derived from an EMBL/GenBank/DDBJ whole genome shotgun (WGS) entry which is preliminary data.</text>
</comment>
<evidence type="ECO:0000313" key="4">
    <source>
        <dbReference type="EMBL" id="OHA91298.1"/>
    </source>
</evidence>
<dbReference type="AlphaFoldDB" id="A0A1G2T2R1"/>
<dbReference type="Proteomes" id="UP000178612">
    <property type="component" value="Unassembled WGS sequence"/>
</dbReference>
<dbReference type="EMBL" id="MHVJ01000013">
    <property type="protein sequence ID" value="OHA91298.1"/>
    <property type="molecule type" value="Genomic_DNA"/>
</dbReference>
<keyword evidence="1" id="KW-0677">Repeat</keyword>
<protein>
    <submittedName>
        <fullName evidence="4">RNA-binding protein</fullName>
    </submittedName>
</protein>
<dbReference type="PROSITE" id="PS50102">
    <property type="entry name" value="RRM"/>
    <property type="match status" value="1"/>
</dbReference>
<evidence type="ECO:0000256" key="1">
    <source>
        <dbReference type="ARBA" id="ARBA00022737"/>
    </source>
</evidence>
<dbReference type="InterPro" id="IPR012677">
    <property type="entry name" value="Nucleotide-bd_a/b_plait_sf"/>
</dbReference>
<gene>
    <name evidence="4" type="ORF">A2758_02440</name>
</gene>
<dbReference type="Gene3D" id="3.30.70.330">
    <property type="match status" value="1"/>
</dbReference>
<dbReference type="SMART" id="SM00360">
    <property type="entry name" value="RRM"/>
    <property type="match status" value="1"/>
</dbReference>
<dbReference type="InterPro" id="IPR050502">
    <property type="entry name" value="Euk_RNA-bind_prot"/>
</dbReference>
<dbReference type="GO" id="GO:0003729">
    <property type="term" value="F:mRNA binding"/>
    <property type="evidence" value="ECO:0007669"/>
    <property type="project" value="TreeGrafter"/>
</dbReference>
<evidence type="ECO:0000256" key="2">
    <source>
        <dbReference type="ARBA" id="ARBA00022884"/>
    </source>
</evidence>
<dbReference type="SUPFAM" id="SSF54928">
    <property type="entry name" value="RNA-binding domain, RBD"/>
    <property type="match status" value="1"/>
</dbReference>
<proteinExistence type="predicted"/>
<dbReference type="PANTHER" id="PTHR48025:SF1">
    <property type="entry name" value="RRM DOMAIN-CONTAINING PROTEIN"/>
    <property type="match status" value="1"/>
</dbReference>
<name>A0A1G2T2R1_9BACT</name>
<reference evidence="4 5" key="1">
    <citation type="journal article" date="2016" name="Nat. Commun.">
        <title>Thousands of microbial genomes shed light on interconnected biogeochemical processes in an aquifer system.</title>
        <authorList>
            <person name="Anantharaman K."/>
            <person name="Brown C.T."/>
            <person name="Hug L.A."/>
            <person name="Sharon I."/>
            <person name="Castelle C.J."/>
            <person name="Probst A.J."/>
            <person name="Thomas B.C."/>
            <person name="Singh A."/>
            <person name="Wilkins M.J."/>
            <person name="Karaoz U."/>
            <person name="Brodie E.L."/>
            <person name="Williams K.H."/>
            <person name="Hubbard S.S."/>
            <person name="Banfield J.F."/>
        </authorList>
    </citation>
    <scope>NUCLEOTIDE SEQUENCE [LARGE SCALE GENOMIC DNA]</scope>
</reference>
<accession>A0A1G2T2R1</accession>
<evidence type="ECO:0000259" key="3">
    <source>
        <dbReference type="PROSITE" id="PS50102"/>
    </source>
</evidence>
<keyword evidence="2" id="KW-0694">RNA-binding</keyword>
<sequence length="95" mass="10345">MTTKLYVGGIPYTSTEASIGEAFSKAGNVVSTAIIIDRMTGRSKGFGFVEMASEEEAQKAIELFNGQDFEGRKLTVNVARPLEPRNGNGMNRRPM</sequence>
<dbReference type="InterPro" id="IPR035979">
    <property type="entry name" value="RBD_domain_sf"/>
</dbReference>
<dbReference type="PANTHER" id="PTHR48025">
    <property type="entry name" value="OS02G0815200 PROTEIN"/>
    <property type="match status" value="1"/>
</dbReference>
<dbReference type="InterPro" id="IPR000504">
    <property type="entry name" value="RRM_dom"/>
</dbReference>